<proteinExistence type="predicted"/>
<feature type="signal peptide" evidence="1">
    <location>
        <begin position="1"/>
        <end position="24"/>
    </location>
</feature>
<gene>
    <name evidence="2" type="ORF">ENJ74_03970</name>
</gene>
<protein>
    <submittedName>
        <fullName evidence="2">Uncharacterized protein</fullName>
    </submittedName>
</protein>
<dbReference type="AlphaFoldDB" id="A0A7V2SJI1"/>
<dbReference type="EMBL" id="DRNO01000270">
    <property type="protein sequence ID" value="HFC04009.1"/>
    <property type="molecule type" value="Genomic_DNA"/>
</dbReference>
<name>A0A7V2SJI1_9BACT</name>
<reference evidence="2" key="1">
    <citation type="journal article" date="2020" name="mSystems">
        <title>Genome- and Community-Level Interaction Insights into Carbon Utilization and Element Cycling Functions of Hydrothermarchaeota in Hydrothermal Sediment.</title>
        <authorList>
            <person name="Zhou Z."/>
            <person name="Liu Y."/>
            <person name="Xu W."/>
            <person name="Pan J."/>
            <person name="Luo Z.H."/>
            <person name="Li M."/>
        </authorList>
    </citation>
    <scope>NUCLEOTIDE SEQUENCE [LARGE SCALE GENOMIC DNA]</scope>
    <source>
        <strain evidence="2">HyVt-513</strain>
    </source>
</reference>
<organism evidence="2">
    <name type="scientific">Nitratifractor salsuginis</name>
    <dbReference type="NCBI Taxonomy" id="269261"/>
    <lineage>
        <taxon>Bacteria</taxon>
        <taxon>Pseudomonadati</taxon>
        <taxon>Campylobacterota</taxon>
        <taxon>Epsilonproteobacteria</taxon>
        <taxon>Campylobacterales</taxon>
        <taxon>Sulfurovaceae</taxon>
        <taxon>Nitratifractor</taxon>
    </lineage>
</organism>
<feature type="chain" id="PRO_5030852724" evidence="1">
    <location>
        <begin position="25"/>
        <end position="94"/>
    </location>
</feature>
<evidence type="ECO:0000256" key="1">
    <source>
        <dbReference type="SAM" id="SignalP"/>
    </source>
</evidence>
<accession>A0A7V2SJI1</accession>
<evidence type="ECO:0000313" key="2">
    <source>
        <dbReference type="EMBL" id="HFC04009.1"/>
    </source>
</evidence>
<dbReference type="Proteomes" id="UP000885722">
    <property type="component" value="Unassembled WGS sequence"/>
</dbReference>
<comment type="caution">
    <text evidence="2">The sequence shown here is derived from an EMBL/GenBank/DDBJ whole genome shotgun (WGS) entry which is preliminary data.</text>
</comment>
<keyword evidence="1" id="KW-0732">Signal</keyword>
<sequence>MKKRIMYGVGIAGLLLTMGGLANAAEDCSRSYMKDPCARDGYSVVESERFVKGPHNCMACAHYFPGEEPAGYCGGGVKGKNTVPPRSPVTPVGS</sequence>